<dbReference type="Proteomes" id="UP001595824">
    <property type="component" value="Unassembled WGS sequence"/>
</dbReference>
<dbReference type="EMBL" id="JBHSDP010000013">
    <property type="protein sequence ID" value="MFC4328501.1"/>
    <property type="molecule type" value="Genomic_DNA"/>
</dbReference>
<evidence type="ECO:0000256" key="2">
    <source>
        <dbReference type="SAM" id="Phobius"/>
    </source>
</evidence>
<feature type="compositionally biased region" description="Basic residues" evidence="1">
    <location>
        <begin position="89"/>
        <end position="101"/>
    </location>
</feature>
<evidence type="ECO:0008006" key="5">
    <source>
        <dbReference type="Google" id="ProtNLM"/>
    </source>
</evidence>
<reference evidence="4" key="1">
    <citation type="journal article" date="2019" name="Int. J. Syst. Evol. Microbiol.">
        <title>The Global Catalogue of Microorganisms (GCM) 10K type strain sequencing project: providing services to taxonomists for standard genome sequencing and annotation.</title>
        <authorList>
            <consortium name="The Broad Institute Genomics Platform"/>
            <consortium name="The Broad Institute Genome Sequencing Center for Infectious Disease"/>
            <person name="Wu L."/>
            <person name="Ma J."/>
        </authorList>
    </citation>
    <scope>NUCLEOTIDE SEQUENCE [LARGE SCALE GENOMIC DNA]</scope>
    <source>
        <strain evidence="4">PCU 347</strain>
    </source>
</reference>
<feature type="compositionally biased region" description="Low complexity" evidence="1">
    <location>
        <begin position="255"/>
        <end position="268"/>
    </location>
</feature>
<name>A0ABV8TCW9_9ACTN</name>
<accession>A0ABV8TCW9</accession>
<keyword evidence="2" id="KW-0472">Membrane</keyword>
<feature type="compositionally biased region" description="Low complexity" evidence="1">
    <location>
        <begin position="182"/>
        <end position="205"/>
    </location>
</feature>
<protein>
    <recommendedName>
        <fullName evidence="5">Zinc ribbon domain-containing protein</fullName>
    </recommendedName>
</protein>
<feature type="transmembrane region" description="Helical" evidence="2">
    <location>
        <begin position="109"/>
        <end position="127"/>
    </location>
</feature>
<feature type="compositionally biased region" description="Low complexity" evidence="1">
    <location>
        <begin position="39"/>
        <end position="53"/>
    </location>
</feature>
<evidence type="ECO:0000256" key="1">
    <source>
        <dbReference type="SAM" id="MobiDB-lite"/>
    </source>
</evidence>
<comment type="caution">
    <text evidence="3">The sequence shown here is derived from an EMBL/GenBank/DDBJ whole genome shotgun (WGS) entry which is preliminary data.</text>
</comment>
<organism evidence="3 4">
    <name type="scientific">Streptomyces andamanensis</name>
    <dbReference type="NCBI Taxonomy" id="1565035"/>
    <lineage>
        <taxon>Bacteria</taxon>
        <taxon>Bacillati</taxon>
        <taxon>Actinomycetota</taxon>
        <taxon>Actinomycetes</taxon>
        <taxon>Kitasatosporales</taxon>
        <taxon>Streptomycetaceae</taxon>
        <taxon>Streptomyces</taxon>
    </lineage>
</organism>
<evidence type="ECO:0000313" key="3">
    <source>
        <dbReference type="EMBL" id="MFC4328501.1"/>
    </source>
</evidence>
<feature type="compositionally biased region" description="Low complexity" evidence="1">
    <location>
        <begin position="215"/>
        <end position="233"/>
    </location>
</feature>
<keyword evidence="2" id="KW-0812">Transmembrane</keyword>
<feature type="region of interest" description="Disordered" evidence="1">
    <location>
        <begin position="128"/>
        <end position="283"/>
    </location>
</feature>
<feature type="region of interest" description="Disordered" evidence="1">
    <location>
        <begin position="39"/>
        <end position="101"/>
    </location>
</feature>
<proteinExistence type="predicted"/>
<dbReference type="RefSeq" id="WP_381738748.1">
    <property type="nucleotide sequence ID" value="NZ_JBHSDP010000013.1"/>
</dbReference>
<evidence type="ECO:0000313" key="4">
    <source>
        <dbReference type="Proteomes" id="UP001595824"/>
    </source>
</evidence>
<feature type="compositionally biased region" description="Low complexity" evidence="1">
    <location>
        <begin position="154"/>
        <end position="175"/>
    </location>
</feature>
<gene>
    <name evidence="3" type="ORF">ACFPC0_11755</name>
</gene>
<keyword evidence="2" id="KW-1133">Transmembrane helix</keyword>
<sequence length="295" mass="28654">MDYCSTCRRHLNGALVCPGCGAYAPDIAPNATTGSAHAYAPGPAAAATRETAPPDAPVTAEVPRVPGGTNLSGPSDVPDLPDLPEVRQRPGRAARRRQLARWKKTQRRALVATAVALVGGGLTVASMERGGGDRAQAAAPAQDGPHPDSVGRQPAGHGSAPAAGTGSAPGRTPGTGFSGVRHSSPPAAPAHHPSAPAGQGVRPDAAAPPAPVAPSAPATHPAPAGPSGTSAEGGTSGTGGTPAAHDSPDTPAQHPSTGPTAPQGTPPGHGSTDPSSPPAADPASPQLCLLVLCLG</sequence>
<keyword evidence="4" id="KW-1185">Reference proteome</keyword>